<dbReference type="AlphaFoldDB" id="A0A2I0VUL5"/>
<dbReference type="Proteomes" id="UP000233837">
    <property type="component" value="Unassembled WGS sequence"/>
</dbReference>
<sequence length="70" mass="7867">MIRRWREGVLAFDDVATAAQPSRDVRHRPPPNQRPLLDSIKAIRPQNPGPVHHESAHAFLKVLISKVASN</sequence>
<reference evidence="1 2" key="2">
    <citation type="journal article" date="2017" name="Nature">
        <title>The Apostasia genome and the evolution of orchids.</title>
        <authorList>
            <person name="Zhang G.Q."/>
            <person name="Liu K.W."/>
            <person name="Li Z."/>
            <person name="Lohaus R."/>
            <person name="Hsiao Y.Y."/>
            <person name="Niu S.C."/>
            <person name="Wang J.Y."/>
            <person name="Lin Y.C."/>
            <person name="Xu Q."/>
            <person name="Chen L.J."/>
            <person name="Yoshida K."/>
            <person name="Fujiwara S."/>
            <person name="Wang Z.W."/>
            <person name="Zhang Y.Q."/>
            <person name="Mitsuda N."/>
            <person name="Wang M."/>
            <person name="Liu G.H."/>
            <person name="Pecoraro L."/>
            <person name="Huang H.X."/>
            <person name="Xiao X.J."/>
            <person name="Lin M."/>
            <person name="Wu X.Y."/>
            <person name="Wu W.L."/>
            <person name="Chen Y.Y."/>
            <person name="Chang S.B."/>
            <person name="Sakamoto S."/>
            <person name="Ohme-Takagi M."/>
            <person name="Yagi M."/>
            <person name="Zeng S.J."/>
            <person name="Shen C.Y."/>
            <person name="Yeh C.M."/>
            <person name="Luo Y.B."/>
            <person name="Tsai W.C."/>
            <person name="Van de Peer Y."/>
            <person name="Liu Z.J."/>
        </authorList>
    </citation>
    <scope>NUCLEOTIDE SEQUENCE [LARGE SCALE GENOMIC DNA]</scope>
    <source>
        <tissue evidence="1">The whole plant</tissue>
    </source>
</reference>
<protein>
    <submittedName>
        <fullName evidence="1">Uncharacterized protein</fullName>
    </submittedName>
</protein>
<organism evidence="1 2">
    <name type="scientific">Dendrobium catenatum</name>
    <dbReference type="NCBI Taxonomy" id="906689"/>
    <lineage>
        <taxon>Eukaryota</taxon>
        <taxon>Viridiplantae</taxon>
        <taxon>Streptophyta</taxon>
        <taxon>Embryophyta</taxon>
        <taxon>Tracheophyta</taxon>
        <taxon>Spermatophyta</taxon>
        <taxon>Magnoliopsida</taxon>
        <taxon>Liliopsida</taxon>
        <taxon>Asparagales</taxon>
        <taxon>Orchidaceae</taxon>
        <taxon>Epidendroideae</taxon>
        <taxon>Malaxideae</taxon>
        <taxon>Dendrobiinae</taxon>
        <taxon>Dendrobium</taxon>
    </lineage>
</organism>
<keyword evidence="2" id="KW-1185">Reference proteome</keyword>
<reference evidence="1 2" key="1">
    <citation type="journal article" date="2016" name="Sci. Rep.">
        <title>The Dendrobium catenatum Lindl. genome sequence provides insights into polysaccharide synthase, floral development and adaptive evolution.</title>
        <authorList>
            <person name="Zhang G.Q."/>
            <person name="Xu Q."/>
            <person name="Bian C."/>
            <person name="Tsai W.C."/>
            <person name="Yeh C.M."/>
            <person name="Liu K.W."/>
            <person name="Yoshida K."/>
            <person name="Zhang L.S."/>
            <person name="Chang S.B."/>
            <person name="Chen F."/>
            <person name="Shi Y."/>
            <person name="Su Y.Y."/>
            <person name="Zhang Y.Q."/>
            <person name="Chen L.J."/>
            <person name="Yin Y."/>
            <person name="Lin M."/>
            <person name="Huang H."/>
            <person name="Deng H."/>
            <person name="Wang Z.W."/>
            <person name="Zhu S.L."/>
            <person name="Zhao X."/>
            <person name="Deng C."/>
            <person name="Niu S.C."/>
            <person name="Huang J."/>
            <person name="Wang M."/>
            <person name="Liu G.H."/>
            <person name="Yang H.J."/>
            <person name="Xiao X.J."/>
            <person name="Hsiao Y.Y."/>
            <person name="Wu W.L."/>
            <person name="Chen Y.Y."/>
            <person name="Mitsuda N."/>
            <person name="Ohme-Takagi M."/>
            <person name="Luo Y.B."/>
            <person name="Van de Peer Y."/>
            <person name="Liu Z.J."/>
        </authorList>
    </citation>
    <scope>NUCLEOTIDE SEQUENCE [LARGE SCALE GENOMIC DNA]</scope>
    <source>
        <tissue evidence="1">The whole plant</tissue>
    </source>
</reference>
<gene>
    <name evidence="1" type="ORF">MA16_Dca008873</name>
</gene>
<dbReference type="EMBL" id="KZ503221">
    <property type="protein sequence ID" value="PKU67084.1"/>
    <property type="molecule type" value="Genomic_DNA"/>
</dbReference>
<proteinExistence type="predicted"/>
<evidence type="ECO:0000313" key="2">
    <source>
        <dbReference type="Proteomes" id="UP000233837"/>
    </source>
</evidence>
<accession>A0A2I0VUL5</accession>
<evidence type="ECO:0000313" key="1">
    <source>
        <dbReference type="EMBL" id="PKU67084.1"/>
    </source>
</evidence>
<name>A0A2I0VUL5_9ASPA</name>